<gene>
    <name evidence="1" type="ORF">DUI87_04564</name>
</gene>
<evidence type="ECO:0000313" key="2">
    <source>
        <dbReference type="Proteomes" id="UP000269221"/>
    </source>
</evidence>
<accession>A0A3M0KZJ0</accession>
<dbReference type="EMBL" id="QRBI01000096">
    <property type="protein sequence ID" value="RMC18668.1"/>
    <property type="molecule type" value="Genomic_DNA"/>
</dbReference>
<reference evidence="1 2" key="1">
    <citation type="submission" date="2018-07" db="EMBL/GenBank/DDBJ databases">
        <title>A high quality draft genome assembly of the barn swallow (H. rustica rustica).</title>
        <authorList>
            <person name="Formenti G."/>
            <person name="Chiara M."/>
            <person name="Poveda L."/>
            <person name="Francoijs K.-J."/>
            <person name="Bonisoli-Alquati A."/>
            <person name="Canova L."/>
            <person name="Gianfranceschi L."/>
            <person name="Horner D.S."/>
            <person name="Saino N."/>
        </authorList>
    </citation>
    <scope>NUCLEOTIDE SEQUENCE [LARGE SCALE GENOMIC DNA]</scope>
    <source>
        <strain evidence="1">Chelidonia</strain>
        <tissue evidence="1">Blood</tissue>
    </source>
</reference>
<protein>
    <submittedName>
        <fullName evidence="1">Uncharacterized protein</fullName>
    </submittedName>
</protein>
<name>A0A3M0KZJ0_HIRRU</name>
<sequence length="95" mass="10885">MAEDAVGSIGRKVFMQLEKAESGQEKFRDEEKNNLFHLEKNPRNIHPWGHVPSFLFFLQGPSLSSLLWNRTSPFYMDKVCVTSVSPSPEAETMQK</sequence>
<dbReference type="Proteomes" id="UP000269221">
    <property type="component" value="Unassembled WGS sequence"/>
</dbReference>
<dbReference type="AlphaFoldDB" id="A0A3M0KZJ0"/>
<organism evidence="1 2">
    <name type="scientific">Hirundo rustica rustica</name>
    <dbReference type="NCBI Taxonomy" id="333673"/>
    <lineage>
        <taxon>Eukaryota</taxon>
        <taxon>Metazoa</taxon>
        <taxon>Chordata</taxon>
        <taxon>Craniata</taxon>
        <taxon>Vertebrata</taxon>
        <taxon>Euteleostomi</taxon>
        <taxon>Archelosauria</taxon>
        <taxon>Archosauria</taxon>
        <taxon>Dinosauria</taxon>
        <taxon>Saurischia</taxon>
        <taxon>Theropoda</taxon>
        <taxon>Coelurosauria</taxon>
        <taxon>Aves</taxon>
        <taxon>Neognathae</taxon>
        <taxon>Neoaves</taxon>
        <taxon>Telluraves</taxon>
        <taxon>Australaves</taxon>
        <taxon>Passeriformes</taxon>
        <taxon>Sylvioidea</taxon>
        <taxon>Hirundinidae</taxon>
        <taxon>Hirundo</taxon>
    </lineage>
</organism>
<comment type="caution">
    <text evidence="1">The sequence shown here is derived from an EMBL/GenBank/DDBJ whole genome shotgun (WGS) entry which is preliminary data.</text>
</comment>
<proteinExistence type="predicted"/>
<keyword evidence="2" id="KW-1185">Reference proteome</keyword>
<evidence type="ECO:0000313" key="1">
    <source>
        <dbReference type="EMBL" id="RMC18668.1"/>
    </source>
</evidence>